<dbReference type="GO" id="GO:0006777">
    <property type="term" value="P:Mo-molybdopterin cofactor biosynthetic process"/>
    <property type="evidence" value="ECO:0007669"/>
    <property type="project" value="UniProtKB-UniRule"/>
</dbReference>
<feature type="binding site" evidence="11">
    <location>
        <position position="307"/>
    </location>
    <ligand>
        <name>Zn(2+)</name>
        <dbReference type="ChEBI" id="CHEBI:29105"/>
    </ligand>
</feature>
<dbReference type="GO" id="GO:0002143">
    <property type="term" value="P:tRNA wobble position uridine thiolation"/>
    <property type="evidence" value="ECO:0007669"/>
    <property type="project" value="InterPro"/>
</dbReference>
<dbReference type="GO" id="GO:0005524">
    <property type="term" value="F:ATP binding"/>
    <property type="evidence" value="ECO:0007669"/>
    <property type="project" value="UniProtKB-KW"/>
</dbReference>
<dbReference type="HAMAP" id="MF_03049">
    <property type="entry name" value="MOCS3_Uba4"/>
    <property type="match status" value="1"/>
</dbReference>
<gene>
    <name evidence="11" type="primary">Uba4</name>
    <name evidence="14" type="ORF">AWZ03_007759</name>
</gene>
<dbReference type="InterPro" id="IPR028885">
    <property type="entry name" value="MOCS3/Uba4"/>
</dbReference>
<dbReference type="EC" id="2.7.7.-" evidence="11"/>
<comment type="cofactor">
    <cofactor evidence="11">
        <name>Zn(2+)</name>
        <dbReference type="ChEBI" id="CHEBI:29105"/>
    </cofactor>
    <text evidence="11">Binds 1 zinc ion per subunit.</text>
</comment>
<dbReference type="InterPro" id="IPR001763">
    <property type="entry name" value="Rhodanese-like_dom"/>
</dbReference>
<dbReference type="CDD" id="cd01526">
    <property type="entry name" value="RHOD_ThiF"/>
    <property type="match status" value="1"/>
</dbReference>
<dbReference type="OMA" id="IPDVGMD"/>
<feature type="coiled-coil region" evidence="12">
    <location>
        <begin position="6"/>
        <end position="47"/>
    </location>
</feature>
<evidence type="ECO:0000256" key="9">
    <source>
        <dbReference type="ARBA" id="ARBA00023150"/>
    </source>
</evidence>
<comment type="caution">
    <text evidence="14">The sequence shown here is derived from an EMBL/GenBank/DDBJ whole genome shotgun (WGS) entry which is preliminary data.</text>
</comment>
<name>A0A484BAX0_DRONA</name>
<proteinExistence type="inferred from homology"/>
<dbReference type="GO" id="GO:0070566">
    <property type="term" value="F:adenylyltransferase activity"/>
    <property type="evidence" value="ECO:0007669"/>
    <property type="project" value="InterPro"/>
</dbReference>
<dbReference type="AlphaFoldDB" id="A0A484BAX0"/>
<keyword evidence="6 11" id="KW-0547">Nucleotide-binding</keyword>
<dbReference type="STRING" id="7232.A0A484BAX0"/>
<dbReference type="UniPathway" id="UPA00988"/>
<evidence type="ECO:0000256" key="5">
    <source>
        <dbReference type="ARBA" id="ARBA00022723"/>
    </source>
</evidence>
<feature type="binding site" evidence="11">
    <location>
        <position position="229"/>
    </location>
    <ligand>
        <name>Zn(2+)</name>
        <dbReference type="ChEBI" id="CHEBI:29105"/>
    </ligand>
</feature>
<evidence type="ECO:0000256" key="1">
    <source>
        <dbReference type="ARBA" id="ARBA00004514"/>
    </source>
</evidence>
<evidence type="ECO:0000256" key="3">
    <source>
        <dbReference type="ARBA" id="ARBA00022679"/>
    </source>
</evidence>
<feature type="binding site" evidence="11">
    <location>
        <position position="119"/>
    </location>
    <ligand>
        <name>ATP</name>
        <dbReference type="ChEBI" id="CHEBI:30616"/>
    </ligand>
</feature>
<dbReference type="InterPro" id="IPR045886">
    <property type="entry name" value="ThiF/MoeB/HesA"/>
</dbReference>
<organism evidence="14 15">
    <name type="scientific">Drosophila navojoa</name>
    <name type="common">Fruit fly</name>
    <dbReference type="NCBI Taxonomy" id="7232"/>
    <lineage>
        <taxon>Eukaryota</taxon>
        <taxon>Metazoa</taxon>
        <taxon>Ecdysozoa</taxon>
        <taxon>Arthropoda</taxon>
        <taxon>Hexapoda</taxon>
        <taxon>Insecta</taxon>
        <taxon>Pterygota</taxon>
        <taxon>Neoptera</taxon>
        <taxon>Endopterygota</taxon>
        <taxon>Diptera</taxon>
        <taxon>Brachycera</taxon>
        <taxon>Muscomorpha</taxon>
        <taxon>Ephydroidea</taxon>
        <taxon>Drosophilidae</taxon>
        <taxon>Drosophila</taxon>
    </lineage>
</organism>
<evidence type="ECO:0000256" key="11">
    <source>
        <dbReference type="HAMAP-Rule" id="MF_03049"/>
    </source>
</evidence>
<dbReference type="GO" id="GO:0042292">
    <property type="term" value="F:URM1 activating enzyme activity"/>
    <property type="evidence" value="ECO:0007669"/>
    <property type="project" value="TreeGrafter"/>
</dbReference>
<sequence>MIAATADSFEIEKAKLCRKIAELQAALNAKDQKLRELQLAADNWLAEGEVQFAPRDQYTELSNDDIARYSRQLILTDFGVNGQLKLKNSAVLIVGLGGLGCPAAQYLASAGCGNLGLVDYDQVEPSNLHRQTLHTVSRCGISKAESARIALLELNPHCRIICFSDLLNSLNAMQIIPAYDVVLDCSDNVATRYLLNDACSMLQKPLISGSALKMDGQLTVYCYGENGPCYRCIYPVPPPPEAVTNCGDGGVLGAVTGTIGALQAMEAIKVIVGLGDVLAGRMLIFDGSSCQFRNIKIRGKRPNCHVCSSQPLITGLIDYELFCGMNANDKDNALQLLEPEQRINVLDYHKLASQKKSHLLLDVRPPAEFEICQLPGAVNVPLAQILDGSYVQRFAQQLESKDYPIFVVCRRGNDSQIAVQHMKTRFPEHSIRDLEDGMHAWTKLVDQNFPIY</sequence>
<dbReference type="InterPro" id="IPR000594">
    <property type="entry name" value="ThiF_NAD_FAD-bd"/>
</dbReference>
<evidence type="ECO:0000313" key="14">
    <source>
        <dbReference type="EMBL" id="TDG45804.1"/>
    </source>
</evidence>
<dbReference type="FunFam" id="3.40.250.10:FF:000014">
    <property type="entry name" value="Adenylyltransferase and sulfurtransferase MOCS3"/>
    <property type="match status" value="1"/>
</dbReference>
<feature type="binding site" evidence="11">
    <location>
        <position position="143"/>
    </location>
    <ligand>
        <name>ATP</name>
        <dbReference type="ChEBI" id="CHEBI:30616"/>
    </ligand>
</feature>
<dbReference type="PROSITE" id="PS50206">
    <property type="entry name" value="RHODANESE_3"/>
    <property type="match status" value="1"/>
</dbReference>
<protein>
    <recommendedName>
        <fullName evidence="11">Adenylyltransferase and sulfurtransferase MOCS3 homolog</fullName>
    </recommendedName>
    <alternativeName>
        <fullName evidence="11">UBA4 homolog</fullName>
    </alternativeName>
    <alternativeName>
        <fullName evidence="11">Ubiquitin-like protein activator 4 homolog</fullName>
    </alternativeName>
    <domain>
        <recommendedName>
            <fullName evidence="11">Adenylyltransferase</fullName>
            <ecNumber evidence="11">2.7.7.-</ecNumber>
        </recommendedName>
    </domain>
    <domain>
        <recommendedName>
            <fullName evidence="11">Sulfurtransferase</fullName>
            <ecNumber evidence="11">2.8.1.-</ecNumber>
        </recommendedName>
    </domain>
</protein>
<feature type="active site" description="Cysteine persulfide intermediate; for sulfurtransferase activity" evidence="11">
    <location>
        <position position="409"/>
    </location>
</feature>
<dbReference type="CDD" id="cd00757">
    <property type="entry name" value="ThiF_MoeB_HesA_family"/>
    <property type="match status" value="1"/>
</dbReference>
<keyword evidence="12" id="KW-0175">Coiled coil</keyword>
<evidence type="ECO:0000256" key="7">
    <source>
        <dbReference type="ARBA" id="ARBA00022833"/>
    </source>
</evidence>
<dbReference type="PANTHER" id="PTHR10953">
    <property type="entry name" value="UBIQUITIN-ACTIVATING ENZYME E1"/>
    <property type="match status" value="1"/>
</dbReference>
<dbReference type="SUPFAM" id="SSF69572">
    <property type="entry name" value="Activating enzymes of the ubiquitin-like proteins"/>
    <property type="match status" value="1"/>
</dbReference>
<comment type="function">
    <text evidence="11">Plays a central role in 2-thiolation of mcm(5)S(2)U at tRNA wobble positions of cytosolic tRNA(Lys), tRNA(Glu) and tRNA(Gln). Acts by mediating the C-terminal thiocarboxylation of the sulfur carrier URM1. Its N-terminus first activates URM1 as acyl-adenylate (-COAMP), then the persulfide sulfur on the catalytic cysteine is transferred to URM1 to form thiocarboxylation (-COSH) of its C-terminus. The reaction probably involves hydrogen sulfide that is generated from the persulfide intermediate and that acts as nucleophile towards URM1. Subsequently, a transient disulfide bond is formed. Does not use thiosulfate as sulfur donor; NFS1 probably acting as a sulfur donor for thiocarboxylation reactions.</text>
</comment>
<keyword evidence="2 11" id="KW-0963">Cytoplasm</keyword>
<dbReference type="InterPro" id="IPR035985">
    <property type="entry name" value="Ubiquitin-activating_enz"/>
</dbReference>
<evidence type="ECO:0000259" key="13">
    <source>
        <dbReference type="PROSITE" id="PS50206"/>
    </source>
</evidence>
<dbReference type="InterPro" id="IPR036873">
    <property type="entry name" value="Rhodanese-like_dom_sf"/>
</dbReference>
<reference evidence="14 15" key="1">
    <citation type="journal article" date="2019" name="J. Hered.">
        <title>An Improved Genome Assembly for Drosophila navojoa, the Basal Species in the mojavensis Cluster.</title>
        <authorList>
            <person name="Vanderlinde T."/>
            <person name="Dupim E.G."/>
            <person name="Nazario-Yepiz N.O."/>
            <person name="Carvalho A.B."/>
        </authorList>
    </citation>
    <scope>NUCLEOTIDE SEQUENCE [LARGE SCALE GENOMIC DNA]</scope>
    <source>
        <strain evidence="14">Navoj_Jal97</strain>
        <tissue evidence="14">Whole organism</tissue>
    </source>
</reference>
<feature type="domain" description="Rhodanese" evidence="13">
    <location>
        <begin position="354"/>
        <end position="450"/>
    </location>
</feature>
<dbReference type="GO" id="GO:0004792">
    <property type="term" value="F:thiosulfate-cyanide sulfurtransferase activity"/>
    <property type="evidence" value="ECO:0007669"/>
    <property type="project" value="TreeGrafter"/>
</dbReference>
<dbReference type="GO" id="GO:0046872">
    <property type="term" value="F:metal ion binding"/>
    <property type="evidence" value="ECO:0007669"/>
    <property type="project" value="UniProtKB-KW"/>
</dbReference>
<feature type="binding site" evidence="11">
    <location>
        <position position="304"/>
    </location>
    <ligand>
        <name>Zn(2+)</name>
        <dbReference type="ChEBI" id="CHEBI:29105"/>
    </ligand>
</feature>
<evidence type="ECO:0000256" key="2">
    <source>
        <dbReference type="ARBA" id="ARBA00022490"/>
    </source>
</evidence>
<evidence type="ECO:0000256" key="10">
    <source>
        <dbReference type="ARBA" id="ARBA00023268"/>
    </source>
</evidence>
<evidence type="ECO:0000256" key="12">
    <source>
        <dbReference type="SAM" id="Coils"/>
    </source>
</evidence>
<evidence type="ECO:0000313" key="15">
    <source>
        <dbReference type="Proteomes" id="UP000295192"/>
    </source>
</evidence>
<comment type="pathway">
    <text evidence="11">tRNA modification; 5-methoxycarbonylmethyl-2-thiouridine-tRNA biosynthesis.</text>
</comment>
<dbReference type="SMART" id="SM00450">
    <property type="entry name" value="RHOD"/>
    <property type="match status" value="1"/>
</dbReference>
<dbReference type="Pfam" id="PF00899">
    <property type="entry name" value="ThiF"/>
    <property type="match status" value="1"/>
</dbReference>
<feature type="binding site" evidence="11">
    <location>
        <position position="232"/>
    </location>
    <ligand>
        <name>Zn(2+)</name>
        <dbReference type="ChEBI" id="CHEBI:29105"/>
    </ligand>
</feature>
<dbReference type="PANTHER" id="PTHR10953:SF102">
    <property type="entry name" value="ADENYLYLTRANSFERASE AND SULFURTRANSFERASE MOCS3"/>
    <property type="match status" value="1"/>
</dbReference>
<dbReference type="EMBL" id="LSRL02000070">
    <property type="protein sequence ID" value="TDG45804.1"/>
    <property type="molecule type" value="Genomic_DNA"/>
</dbReference>
<keyword evidence="10 11" id="KW-0511">Multifunctional enzyme</keyword>
<dbReference type="NCBIfam" id="NF004281">
    <property type="entry name" value="PRK05690.1"/>
    <property type="match status" value="1"/>
</dbReference>
<dbReference type="Pfam" id="PF00581">
    <property type="entry name" value="Rhodanese"/>
    <property type="match status" value="1"/>
</dbReference>
<feature type="binding site" evidence="11">
    <location>
        <begin position="126"/>
        <end position="130"/>
    </location>
    <ligand>
        <name>ATP</name>
        <dbReference type="ChEBI" id="CHEBI:30616"/>
    </ligand>
</feature>
<evidence type="ECO:0000256" key="8">
    <source>
        <dbReference type="ARBA" id="ARBA00022840"/>
    </source>
</evidence>
<evidence type="ECO:0000256" key="4">
    <source>
        <dbReference type="ARBA" id="ARBA00022694"/>
    </source>
</evidence>
<comment type="subcellular location">
    <subcellularLocation>
        <location evidence="1">Cytoplasm</location>
        <location evidence="1">Cytosol</location>
    </subcellularLocation>
</comment>
<dbReference type="GO" id="GO:0032447">
    <property type="term" value="P:protein urmylation"/>
    <property type="evidence" value="ECO:0007669"/>
    <property type="project" value="TreeGrafter"/>
</dbReference>
<keyword evidence="9 11" id="KW-0501">Molybdenum cofactor biosynthesis</keyword>
<keyword evidence="4 11" id="KW-0819">tRNA processing</keyword>
<feature type="active site" description="Glycyl thioester intermediate; for adenylyltransferase activity" evidence="11">
    <location>
        <position position="246"/>
    </location>
</feature>
<feature type="binding site" evidence="11">
    <location>
        <begin position="187"/>
        <end position="188"/>
    </location>
    <ligand>
        <name>ATP</name>
        <dbReference type="ChEBI" id="CHEBI:30616"/>
    </ligand>
</feature>
<dbReference type="EC" id="2.8.1.-" evidence="11"/>
<dbReference type="Proteomes" id="UP000295192">
    <property type="component" value="Unassembled WGS sequence"/>
</dbReference>
<keyword evidence="3 11" id="KW-0808">Transferase</keyword>
<evidence type="ECO:0000256" key="6">
    <source>
        <dbReference type="ARBA" id="ARBA00022741"/>
    </source>
</evidence>
<dbReference type="FunFam" id="3.40.50.720:FF:000206">
    <property type="entry name" value="Adenylyltransferase and sulfurtransferase MOCS3"/>
    <property type="match status" value="1"/>
</dbReference>
<keyword evidence="15" id="KW-1185">Reference proteome</keyword>
<comment type="similarity">
    <text evidence="11">In the N-terminal section; belongs to the HesA/MoeB/ThiF family. UBA4 subfamily.</text>
</comment>
<feature type="binding site" evidence="11">
    <location>
        <position position="98"/>
    </location>
    <ligand>
        <name>ATP</name>
        <dbReference type="ChEBI" id="CHEBI:30616"/>
    </ligand>
</feature>
<dbReference type="Gene3D" id="3.40.250.10">
    <property type="entry name" value="Rhodanese-like domain"/>
    <property type="match status" value="1"/>
</dbReference>
<dbReference type="OrthoDB" id="10261062at2759"/>
<keyword evidence="5 11" id="KW-0479">Metal-binding</keyword>
<keyword evidence="7 11" id="KW-0862">Zinc</keyword>
<dbReference type="GO" id="GO:0005829">
    <property type="term" value="C:cytosol"/>
    <property type="evidence" value="ECO:0007669"/>
    <property type="project" value="UniProtKB-SubCell"/>
</dbReference>
<dbReference type="Gene3D" id="3.40.50.720">
    <property type="entry name" value="NAD(P)-binding Rossmann-like Domain"/>
    <property type="match status" value="1"/>
</dbReference>
<accession>A0A484BAX0</accession>
<keyword evidence="8 11" id="KW-0067">ATP-binding</keyword>